<dbReference type="Gene3D" id="1.10.150.20">
    <property type="entry name" value="5' to 3' exonuclease, C-terminal subdomain"/>
    <property type="match status" value="1"/>
</dbReference>
<evidence type="ECO:0000256" key="3">
    <source>
        <dbReference type="ARBA" id="ARBA00007705"/>
    </source>
</evidence>
<keyword evidence="11" id="KW-0238">DNA-binding</keyword>
<evidence type="ECO:0000256" key="5">
    <source>
        <dbReference type="ARBA" id="ARBA00015350"/>
    </source>
</evidence>
<evidence type="ECO:0000256" key="14">
    <source>
        <dbReference type="ARBA" id="ARBA00031966"/>
    </source>
</evidence>
<dbReference type="SUPFAM" id="SSF53098">
    <property type="entry name" value="Ribonuclease H-like"/>
    <property type="match status" value="1"/>
</dbReference>
<keyword evidence="9" id="KW-0460">Magnesium</keyword>
<dbReference type="FunFam" id="1.10.150.20:FF:000024">
    <property type="entry name" value="DNA polymerase gamma, catalytic subunit"/>
    <property type="match status" value="1"/>
</dbReference>
<organism evidence="15">
    <name type="scientific">Cyprideis torosa</name>
    <dbReference type="NCBI Taxonomy" id="163714"/>
    <lineage>
        <taxon>Eukaryota</taxon>
        <taxon>Metazoa</taxon>
        <taxon>Ecdysozoa</taxon>
        <taxon>Arthropoda</taxon>
        <taxon>Crustacea</taxon>
        <taxon>Oligostraca</taxon>
        <taxon>Ostracoda</taxon>
        <taxon>Podocopa</taxon>
        <taxon>Podocopida</taxon>
        <taxon>Cytherocopina</taxon>
        <taxon>Cytheroidea</taxon>
        <taxon>Cytherideidae</taxon>
        <taxon>Cyprideis</taxon>
    </lineage>
</organism>
<comment type="similarity">
    <text evidence="3">Belongs to the DNA polymerase type-A family.</text>
</comment>
<evidence type="ECO:0000256" key="6">
    <source>
        <dbReference type="ARBA" id="ARBA00022679"/>
    </source>
</evidence>
<keyword evidence="8" id="KW-0235">DNA replication</keyword>
<dbReference type="AlphaFoldDB" id="A0A7R8ZL04"/>
<protein>
    <recommendedName>
        <fullName evidence="5">DNA polymerase subunit gamma-1</fullName>
        <ecNumber evidence="4">2.7.7.7</ecNumber>
    </recommendedName>
    <alternativeName>
        <fullName evidence="14">Mitochondrial DNA polymerase catalytic subunit</fullName>
    </alternativeName>
</protein>
<dbReference type="Pfam" id="PF00476">
    <property type="entry name" value="DNA_pol_A"/>
    <property type="match status" value="1"/>
</dbReference>
<accession>A0A7R8ZL04</accession>
<dbReference type="GO" id="GO:0006264">
    <property type="term" value="P:mitochondrial DNA replication"/>
    <property type="evidence" value="ECO:0007669"/>
    <property type="project" value="TreeGrafter"/>
</dbReference>
<dbReference type="GO" id="GO:0003887">
    <property type="term" value="F:DNA-directed DNA polymerase activity"/>
    <property type="evidence" value="ECO:0007669"/>
    <property type="project" value="UniProtKB-KW"/>
</dbReference>
<dbReference type="EMBL" id="OB660561">
    <property type="protein sequence ID" value="CAD7225389.1"/>
    <property type="molecule type" value="Genomic_DNA"/>
</dbReference>
<dbReference type="SMART" id="SM00482">
    <property type="entry name" value="POLAc"/>
    <property type="match status" value="1"/>
</dbReference>
<dbReference type="InterPro" id="IPR002297">
    <property type="entry name" value="DNA-dir_DNA_pol_A_mt"/>
</dbReference>
<dbReference type="OrthoDB" id="5588663at2759"/>
<evidence type="ECO:0000256" key="8">
    <source>
        <dbReference type="ARBA" id="ARBA00022705"/>
    </source>
</evidence>
<dbReference type="InterPro" id="IPR041336">
    <property type="entry name" value="DNApol_Exo"/>
</dbReference>
<evidence type="ECO:0000313" key="15">
    <source>
        <dbReference type="EMBL" id="CAD7225389.1"/>
    </source>
</evidence>
<evidence type="ECO:0000256" key="11">
    <source>
        <dbReference type="ARBA" id="ARBA00023125"/>
    </source>
</evidence>
<dbReference type="Gene3D" id="3.30.420.390">
    <property type="match status" value="2"/>
</dbReference>
<dbReference type="GO" id="GO:0042645">
    <property type="term" value="C:mitochondrial nucleoid"/>
    <property type="evidence" value="ECO:0007669"/>
    <property type="project" value="UniProtKB-SubCell"/>
</dbReference>
<dbReference type="PROSITE" id="PS00447">
    <property type="entry name" value="DNA_POLYMERASE_A"/>
    <property type="match status" value="1"/>
</dbReference>
<dbReference type="Gene3D" id="3.30.70.370">
    <property type="match status" value="1"/>
</dbReference>
<dbReference type="InterPro" id="IPR001098">
    <property type="entry name" value="DNA-dir_DNA_pol_A_palm_dom"/>
</dbReference>
<sequence length="1175" mass="131086">MRNMRRCGRVLRLPAVRGCSCQESSVVAATATSPTTIRHKSSSSAARLNTNPSDDNLSFRVNGVGIPVIPNSLLTHLFGSDSSTSSSLSPSTPFTLIPSVLAHLKSHGIQLPTAEEISKAISQRLPSSLEIPPLVGNDVSEHFFRIATDQCGEYRDHLDSLSAIPIPSMPSKWVFRSGWTKYTAGGKTSPVSVPDADALFFDVEVLVKESPLPVLAVAVSPNAWYSWCSNRLVDPKADGSMAAKTDADGFFAVEDLVPLGRPSVVVGHNVSYDRVRVQEEYARDPTRTRFVDTMSFHIAIAGLTSLQRAMVMAEQAGRKLTPKQKSKGFRGPPSKAWMEVSSLNSLKDVFQLYTDGKYGPLEKEKRDVFVTGTVEDVREDFQTLMTYCAKDCWATNTVFKKQWPIFCQRFPHPATLAGMLEMSTTYLPADQVWTKYLKNAEEAYKRLNGELKALLMARADEACEKMEGEAYKRDPWLWSLDWTPKRIKNRQTKSRKNSDDDLVVPKWYHALWMKPSSPDFKPGPHDIGSGMLVVPKLLRLTWDGYPLHYDKKYGWGYLVPGRMDNLDNDGEELPVDPRIWKQFVKKDTNGQDIRPRIPGRSPGENAEVLEAMWKEILEVEDPESIQALWLGINRFNSEMKRMSKKVGLDSGQDEISKKSKPGVGPFLEVDVPGCWFYKLPHKNGDELRVGNPIAKDFLPKITQGILGTQAGHDAERVLHISSVISYWRNARDRILSQIVVRSPDDGGAAIIPQMAVAGTLTRRAVESTWLTASNAIVQRVGSEIKSMICAPDGFHFVGADVDSQELWIAALLGDASFARMHGSTALGWMSLHGDKSLGTDLHSRTALLAGVTRDQAKVLNYGRIYGAGKSFAASLLRQFNPRLSEAEAKEKATKIYAETKGIRGYKLNELGRKLAKDVGFSERDAKRGVFSARDIIRMKKTVGSEEESYRDYADCIEKRVWMGGSESAMFNRLEQIASSDNPRTPALRARISRSLEPFYVEDNFMPSRINWVVQSSAVDFLHLLLVNMKWLMKEFNIRGRFAISIHDEVRYLVRSEDRYRAALCLQISNLLTRAMFSAAVGIRDLPASVAFFSSVEIDKVMRKDPLNPAITPSNPRGLQEEFGIGPGESLTMEETLKVASLLKPAQRNTKKVPSLLKIPEKPSLVKEAIARAFSR</sequence>
<dbReference type="Pfam" id="PF18136">
    <property type="entry name" value="DNApol_Exo"/>
    <property type="match status" value="1"/>
</dbReference>
<proteinExistence type="inferred from homology"/>
<dbReference type="GO" id="GO:0005760">
    <property type="term" value="C:gamma DNA polymerase complex"/>
    <property type="evidence" value="ECO:0007669"/>
    <property type="project" value="InterPro"/>
</dbReference>
<gene>
    <name evidence="15" type="ORF">CTOB1V02_LOCUS3331</name>
</gene>
<keyword evidence="12" id="KW-0496">Mitochondrion</keyword>
<dbReference type="PRINTS" id="PR00867">
    <property type="entry name" value="DNAPOLG"/>
</dbReference>
<evidence type="ECO:0000256" key="7">
    <source>
        <dbReference type="ARBA" id="ARBA00022695"/>
    </source>
</evidence>
<evidence type="ECO:0000256" key="1">
    <source>
        <dbReference type="ARBA" id="ARBA00001946"/>
    </source>
</evidence>
<keyword evidence="7" id="KW-0548">Nucleotidyltransferase</keyword>
<evidence type="ECO:0000256" key="9">
    <source>
        <dbReference type="ARBA" id="ARBA00022842"/>
    </source>
</evidence>
<dbReference type="InterPro" id="IPR019760">
    <property type="entry name" value="DNA-dir_DNA_pol_A_CS"/>
</dbReference>
<name>A0A7R8ZL04_9CRUS</name>
<keyword evidence="13" id="KW-1135">Mitochondrion nucleoid</keyword>
<evidence type="ECO:0000256" key="12">
    <source>
        <dbReference type="ARBA" id="ARBA00023128"/>
    </source>
</evidence>
<evidence type="ECO:0000256" key="13">
    <source>
        <dbReference type="ARBA" id="ARBA00023271"/>
    </source>
</evidence>
<dbReference type="GO" id="GO:0003677">
    <property type="term" value="F:DNA binding"/>
    <property type="evidence" value="ECO:0007669"/>
    <property type="project" value="UniProtKB-KW"/>
</dbReference>
<dbReference type="SUPFAM" id="SSF56672">
    <property type="entry name" value="DNA/RNA polymerases"/>
    <property type="match status" value="1"/>
</dbReference>
<evidence type="ECO:0000256" key="2">
    <source>
        <dbReference type="ARBA" id="ARBA00004436"/>
    </source>
</evidence>
<reference evidence="15" key="1">
    <citation type="submission" date="2020-11" db="EMBL/GenBank/DDBJ databases">
        <authorList>
            <person name="Tran Van P."/>
        </authorList>
    </citation>
    <scope>NUCLEOTIDE SEQUENCE</scope>
</reference>
<comment type="subcellular location">
    <subcellularLocation>
        <location evidence="2">Mitochondrion matrix</location>
        <location evidence="2">Mitochondrion nucleoid</location>
    </subcellularLocation>
</comment>
<dbReference type="EC" id="2.7.7.7" evidence="4"/>
<evidence type="ECO:0000256" key="4">
    <source>
        <dbReference type="ARBA" id="ARBA00012417"/>
    </source>
</evidence>
<dbReference type="PANTHER" id="PTHR10267">
    <property type="entry name" value="DNA POLYMERASE SUBUNIT GAMMA-1"/>
    <property type="match status" value="1"/>
</dbReference>
<dbReference type="PANTHER" id="PTHR10267:SF0">
    <property type="entry name" value="DNA POLYMERASE SUBUNIT GAMMA-1"/>
    <property type="match status" value="1"/>
</dbReference>
<dbReference type="InterPro" id="IPR043502">
    <property type="entry name" value="DNA/RNA_pol_sf"/>
</dbReference>
<evidence type="ECO:0000256" key="10">
    <source>
        <dbReference type="ARBA" id="ARBA00022932"/>
    </source>
</evidence>
<comment type="cofactor">
    <cofactor evidence="1">
        <name>Mg(2+)</name>
        <dbReference type="ChEBI" id="CHEBI:18420"/>
    </cofactor>
</comment>
<keyword evidence="6" id="KW-0808">Transferase</keyword>
<dbReference type="FunFam" id="3.30.420.390:FF:000001">
    <property type="entry name" value="DNA polymerase gamma, catalytic subunit"/>
    <property type="match status" value="1"/>
</dbReference>
<keyword evidence="10" id="KW-0239">DNA-directed DNA polymerase</keyword>
<dbReference type="GO" id="GO:0008408">
    <property type="term" value="F:3'-5' exonuclease activity"/>
    <property type="evidence" value="ECO:0007669"/>
    <property type="project" value="TreeGrafter"/>
</dbReference>
<dbReference type="InterPro" id="IPR012337">
    <property type="entry name" value="RNaseH-like_sf"/>
</dbReference>